<dbReference type="PANTHER" id="PTHR21174">
    <property type="match status" value="1"/>
</dbReference>
<gene>
    <name evidence="1" type="ORF">GCM10009118_21040</name>
</gene>
<dbReference type="RefSeq" id="WP_343787448.1">
    <property type="nucleotide sequence ID" value="NZ_BAAAFH010000011.1"/>
</dbReference>
<dbReference type="EMBL" id="BAAAFH010000011">
    <property type="protein sequence ID" value="GAA0875695.1"/>
    <property type="molecule type" value="Genomic_DNA"/>
</dbReference>
<proteinExistence type="predicted"/>
<protein>
    <submittedName>
        <fullName evidence="1">Metal-dependent hydrolase</fullName>
    </submittedName>
</protein>
<name>A0ABP3Y2G7_9FLAO</name>
<dbReference type="InterPro" id="IPR009218">
    <property type="entry name" value="HD_phosphohydro"/>
</dbReference>
<dbReference type="PIRSF" id="PIRSF035170">
    <property type="entry name" value="HD_phosphohydro"/>
    <property type="match status" value="1"/>
</dbReference>
<dbReference type="SUPFAM" id="SSF109604">
    <property type="entry name" value="HD-domain/PDEase-like"/>
    <property type="match status" value="1"/>
</dbReference>
<keyword evidence="2" id="KW-1185">Reference proteome</keyword>
<dbReference type="Proteomes" id="UP001501126">
    <property type="component" value="Unassembled WGS sequence"/>
</dbReference>
<comment type="caution">
    <text evidence="1">The sequence shown here is derived from an EMBL/GenBank/DDBJ whole genome shotgun (WGS) entry which is preliminary data.</text>
</comment>
<evidence type="ECO:0000313" key="1">
    <source>
        <dbReference type="EMBL" id="GAA0875695.1"/>
    </source>
</evidence>
<reference evidence="2" key="1">
    <citation type="journal article" date="2019" name="Int. J. Syst. Evol. Microbiol.">
        <title>The Global Catalogue of Microorganisms (GCM) 10K type strain sequencing project: providing services to taxonomists for standard genome sequencing and annotation.</title>
        <authorList>
            <consortium name="The Broad Institute Genomics Platform"/>
            <consortium name="The Broad Institute Genome Sequencing Center for Infectious Disease"/>
            <person name="Wu L."/>
            <person name="Ma J."/>
        </authorList>
    </citation>
    <scope>NUCLEOTIDE SEQUENCE [LARGE SCALE GENOMIC DNA]</scope>
    <source>
        <strain evidence="2">JCM 16083</strain>
    </source>
</reference>
<dbReference type="PANTHER" id="PTHR21174:SF0">
    <property type="entry name" value="HD PHOSPHOHYDROLASE FAMILY PROTEIN-RELATED"/>
    <property type="match status" value="1"/>
</dbReference>
<sequence>MKKQDLEANFHSLLGNYSSDLNFITTNLTHLITAYSEKSRYYHNLEHITSMLSELEEVISDVSSPDTVLFSIYYHDIIYDPKRKDNEYQSACLCRKVLDATDFKESAVCFQQIIATKDHLLSTDSDTNILLDIDLSILGKEKRIYTEYSSQIRKEYAMYPDFLYKPGRKKALLHLLQSDFIYKTDYFRNKYEDQARKNLEDEILSL</sequence>
<evidence type="ECO:0000313" key="2">
    <source>
        <dbReference type="Proteomes" id="UP001501126"/>
    </source>
</evidence>
<organism evidence="1 2">
    <name type="scientific">Wandonia haliotis</name>
    <dbReference type="NCBI Taxonomy" id="574963"/>
    <lineage>
        <taxon>Bacteria</taxon>
        <taxon>Pseudomonadati</taxon>
        <taxon>Bacteroidota</taxon>
        <taxon>Flavobacteriia</taxon>
        <taxon>Flavobacteriales</taxon>
        <taxon>Crocinitomicaceae</taxon>
        <taxon>Wandonia</taxon>
    </lineage>
</organism>
<keyword evidence="1" id="KW-0378">Hydrolase</keyword>
<accession>A0ABP3Y2G7</accession>
<dbReference type="GO" id="GO:0016787">
    <property type="term" value="F:hydrolase activity"/>
    <property type="evidence" value="ECO:0007669"/>
    <property type="project" value="UniProtKB-KW"/>
</dbReference>